<gene>
    <name evidence="2" type="primary">Acey_s0004.g2139</name>
    <name evidence="2" type="ORF">Y032_0004g2139</name>
</gene>
<sequence>MSLSLLNRFEGYCYLSLERRHSYSAQQMEREQKALAFLQEQRDHLIEARDRERRESKWLREKIEGIIRRFEITERFRTRSRANTHTV</sequence>
<dbReference type="EMBL" id="JARK01001340">
    <property type="protein sequence ID" value="EYC31410.1"/>
    <property type="molecule type" value="Genomic_DNA"/>
</dbReference>
<dbReference type="AlphaFoldDB" id="A0A016VVH1"/>
<feature type="coiled-coil region" evidence="1">
    <location>
        <begin position="28"/>
        <end position="55"/>
    </location>
</feature>
<accession>A0A016VVH1</accession>
<evidence type="ECO:0000313" key="3">
    <source>
        <dbReference type="Proteomes" id="UP000024635"/>
    </source>
</evidence>
<dbReference type="Proteomes" id="UP000024635">
    <property type="component" value="Unassembled WGS sequence"/>
</dbReference>
<name>A0A016VVH1_9BILA</name>
<comment type="caution">
    <text evidence="2">The sequence shown here is derived from an EMBL/GenBank/DDBJ whole genome shotgun (WGS) entry which is preliminary data.</text>
</comment>
<reference evidence="3" key="1">
    <citation type="journal article" date="2015" name="Nat. Genet.">
        <title>The genome and transcriptome of the zoonotic hookworm Ancylostoma ceylanicum identify infection-specific gene families.</title>
        <authorList>
            <person name="Schwarz E.M."/>
            <person name="Hu Y."/>
            <person name="Antoshechkin I."/>
            <person name="Miller M.M."/>
            <person name="Sternberg P.W."/>
            <person name="Aroian R.V."/>
        </authorList>
    </citation>
    <scope>NUCLEOTIDE SEQUENCE</scope>
    <source>
        <strain evidence="3">HY135</strain>
    </source>
</reference>
<keyword evidence="1" id="KW-0175">Coiled coil</keyword>
<keyword evidence="3" id="KW-1185">Reference proteome</keyword>
<organism evidence="2 3">
    <name type="scientific">Ancylostoma ceylanicum</name>
    <dbReference type="NCBI Taxonomy" id="53326"/>
    <lineage>
        <taxon>Eukaryota</taxon>
        <taxon>Metazoa</taxon>
        <taxon>Ecdysozoa</taxon>
        <taxon>Nematoda</taxon>
        <taxon>Chromadorea</taxon>
        <taxon>Rhabditida</taxon>
        <taxon>Rhabditina</taxon>
        <taxon>Rhabditomorpha</taxon>
        <taxon>Strongyloidea</taxon>
        <taxon>Ancylostomatidae</taxon>
        <taxon>Ancylostomatinae</taxon>
        <taxon>Ancylostoma</taxon>
    </lineage>
</organism>
<dbReference type="OrthoDB" id="10390898at2759"/>
<evidence type="ECO:0000313" key="2">
    <source>
        <dbReference type="EMBL" id="EYC31410.1"/>
    </source>
</evidence>
<evidence type="ECO:0000256" key="1">
    <source>
        <dbReference type="SAM" id="Coils"/>
    </source>
</evidence>
<protein>
    <submittedName>
        <fullName evidence="2">Uncharacterized protein</fullName>
    </submittedName>
</protein>
<proteinExistence type="predicted"/>